<dbReference type="KEGG" id="gph:GEMMAAP_04880"/>
<feature type="domain" description="Ice-binding protein C-terminal" evidence="2">
    <location>
        <begin position="187"/>
        <end position="210"/>
    </location>
</feature>
<dbReference type="STRING" id="1379270.GEMMAAP_04880"/>
<name>A0A143BH48_9BACT</name>
<dbReference type="EMBL" id="CP011454">
    <property type="protein sequence ID" value="AMW04359.1"/>
    <property type="molecule type" value="Genomic_DNA"/>
</dbReference>
<reference evidence="3 4" key="2">
    <citation type="journal article" date="2016" name="Environ. Microbiol. Rep.">
        <title>Metagenomic evidence for the presence of phototrophic Gemmatimonadetes bacteria in diverse environments.</title>
        <authorList>
            <person name="Zeng Y."/>
            <person name="Baumbach J."/>
            <person name="Barbosa E.G."/>
            <person name="Azevedo V."/>
            <person name="Zhang C."/>
            <person name="Koblizek M."/>
        </authorList>
    </citation>
    <scope>NUCLEOTIDE SEQUENCE [LARGE SCALE GENOMIC DNA]</scope>
    <source>
        <strain evidence="3 4">AP64</strain>
    </source>
</reference>
<dbReference type="RefSeq" id="WP_026849997.1">
    <property type="nucleotide sequence ID" value="NZ_CP011454.1"/>
</dbReference>
<proteinExistence type="predicted"/>
<feature type="signal peptide" evidence="1">
    <location>
        <begin position="1"/>
        <end position="24"/>
    </location>
</feature>
<evidence type="ECO:0000256" key="1">
    <source>
        <dbReference type="SAM" id="SignalP"/>
    </source>
</evidence>
<keyword evidence="4" id="KW-1185">Reference proteome</keyword>
<dbReference type="InterPro" id="IPR013424">
    <property type="entry name" value="Ice-binding_C"/>
</dbReference>
<dbReference type="Proteomes" id="UP000076404">
    <property type="component" value="Chromosome"/>
</dbReference>
<evidence type="ECO:0000313" key="4">
    <source>
        <dbReference type="Proteomes" id="UP000076404"/>
    </source>
</evidence>
<keyword evidence="1" id="KW-0732">Signal</keyword>
<sequence length="214" mass="21957">MKLVARLSTAVVLAGLISAAPASAQNIAYSGSTLGCFYTTGMSCTPVVNAILGNLSFSGNTFSGTTQSGFGAIGNLASSDNNLGVFSLPGNNDPRNFDTEPANFMLYVKWITPGGAVPSELPYTAMLNGVLGATTGGVTVQFTSLPKDFTFDGGTGALRLNIVSLNNTGTGTLVPVTGDFRVSATVVPEPSTYVLLASGLAGLLMFGKRRQKNV</sequence>
<dbReference type="Pfam" id="PF07589">
    <property type="entry name" value="PEP-CTERM"/>
    <property type="match status" value="1"/>
</dbReference>
<gene>
    <name evidence="3" type="ORF">GEMMAAP_04880</name>
</gene>
<dbReference type="AlphaFoldDB" id="A0A143BH48"/>
<organism evidence="3 4">
    <name type="scientific">Gemmatimonas phototrophica</name>
    <dbReference type="NCBI Taxonomy" id="1379270"/>
    <lineage>
        <taxon>Bacteria</taxon>
        <taxon>Pseudomonadati</taxon>
        <taxon>Gemmatimonadota</taxon>
        <taxon>Gemmatimonadia</taxon>
        <taxon>Gemmatimonadales</taxon>
        <taxon>Gemmatimonadaceae</taxon>
        <taxon>Gemmatimonas</taxon>
    </lineage>
</organism>
<feature type="chain" id="PRO_5007506388" description="Ice-binding protein C-terminal domain-containing protein" evidence="1">
    <location>
        <begin position="25"/>
        <end position="214"/>
    </location>
</feature>
<evidence type="ECO:0000259" key="2">
    <source>
        <dbReference type="Pfam" id="PF07589"/>
    </source>
</evidence>
<reference evidence="3 4" key="1">
    <citation type="journal article" date="2014" name="Proc. Natl. Acad. Sci. U.S.A.">
        <title>Functional type 2 photosynthetic reaction centers found in the rare bacterial phylum Gemmatimonadetes.</title>
        <authorList>
            <person name="Zeng Y."/>
            <person name="Feng F."/>
            <person name="Medova H."/>
            <person name="Dean J."/>
            <person name="Koblizek M."/>
        </authorList>
    </citation>
    <scope>NUCLEOTIDE SEQUENCE [LARGE SCALE GENOMIC DNA]</scope>
    <source>
        <strain evidence="3 4">AP64</strain>
    </source>
</reference>
<accession>A0A143BH48</accession>
<dbReference type="NCBIfam" id="TIGR02595">
    <property type="entry name" value="PEP_CTERM"/>
    <property type="match status" value="1"/>
</dbReference>
<evidence type="ECO:0000313" key="3">
    <source>
        <dbReference type="EMBL" id="AMW04359.1"/>
    </source>
</evidence>
<protein>
    <recommendedName>
        <fullName evidence="2">Ice-binding protein C-terminal domain-containing protein</fullName>
    </recommendedName>
</protein>